<evidence type="ECO:0000256" key="1">
    <source>
        <dbReference type="ARBA" id="ARBA00004141"/>
    </source>
</evidence>
<gene>
    <name evidence="8" type="ORF">CROE0942_LOCUS1403</name>
    <name evidence="12" type="ORF">FNF27_06660</name>
    <name evidence="11" type="ORF">FNF28_04244</name>
    <name evidence="9" type="ORF">FNF29_07356</name>
    <name evidence="10" type="ORF">FNF31_05593</name>
</gene>
<evidence type="ECO:0000256" key="6">
    <source>
        <dbReference type="SAM" id="Phobius"/>
    </source>
</evidence>
<evidence type="ECO:0000313" key="9">
    <source>
        <dbReference type="EMBL" id="KAA0147411.1"/>
    </source>
</evidence>
<dbReference type="EMBL" id="VLTM01000072">
    <property type="protein sequence ID" value="KAA0158090.1"/>
    <property type="molecule type" value="Genomic_DNA"/>
</dbReference>
<keyword evidence="3 5" id="KW-1133">Transmembrane helix</keyword>
<feature type="domain" description="EXPERA" evidence="7">
    <location>
        <begin position="16"/>
        <end position="185"/>
    </location>
</feature>
<comment type="subcellular location">
    <subcellularLocation>
        <location evidence="1">Membrane</location>
        <topology evidence="1">Multi-pass membrane protein</topology>
    </subcellularLocation>
</comment>
<evidence type="ECO:0000256" key="3">
    <source>
        <dbReference type="ARBA" id="ARBA00022989"/>
    </source>
</evidence>
<dbReference type="EMBL" id="VLTO01000062">
    <property type="protein sequence ID" value="KAA0170227.1"/>
    <property type="molecule type" value="Genomic_DNA"/>
</dbReference>
<evidence type="ECO:0000313" key="16">
    <source>
        <dbReference type="Proteomes" id="UP000325113"/>
    </source>
</evidence>
<feature type="transmembrane region" description="Helical" evidence="6">
    <location>
        <begin position="110"/>
        <end position="129"/>
    </location>
</feature>
<dbReference type="Proteomes" id="UP000325113">
    <property type="component" value="Unassembled WGS sequence"/>
</dbReference>
<reference evidence="13 14" key="1">
    <citation type="submission" date="2019-07" db="EMBL/GenBank/DDBJ databases">
        <title>Genomes of Cafeteria roenbergensis.</title>
        <authorList>
            <person name="Fischer M.G."/>
            <person name="Hackl T."/>
            <person name="Roman M."/>
        </authorList>
    </citation>
    <scope>NUCLEOTIDE SEQUENCE [LARGE SCALE GENOMIC DNA]</scope>
    <source>
        <strain evidence="9 14">BVI</strain>
        <strain evidence="10 16">Cflag</strain>
        <strain evidence="12 13">E4-10P</strain>
        <strain evidence="11 15">RCC970-E3</strain>
    </source>
</reference>
<dbReference type="OrthoDB" id="10266728at2759"/>
<accession>A0A5A8D150</accession>
<dbReference type="Proteomes" id="UP000322899">
    <property type="component" value="Unassembled WGS sequence"/>
</dbReference>
<dbReference type="AlphaFoldDB" id="A0A5A8D150"/>
<evidence type="ECO:0000313" key="15">
    <source>
        <dbReference type="Proteomes" id="UP000324907"/>
    </source>
</evidence>
<keyword evidence="4 5" id="KW-0472">Membrane</keyword>
<dbReference type="PROSITE" id="PS51751">
    <property type="entry name" value="EXPERA"/>
    <property type="match status" value="1"/>
</dbReference>
<evidence type="ECO:0000313" key="10">
    <source>
        <dbReference type="EMBL" id="KAA0158090.1"/>
    </source>
</evidence>
<evidence type="ECO:0000313" key="14">
    <source>
        <dbReference type="Proteomes" id="UP000323011"/>
    </source>
</evidence>
<feature type="transmembrane region" description="Helical" evidence="6">
    <location>
        <begin position="16"/>
        <end position="35"/>
    </location>
</feature>
<evidence type="ECO:0000313" key="11">
    <source>
        <dbReference type="EMBL" id="KAA0163324.1"/>
    </source>
</evidence>
<reference evidence="8" key="2">
    <citation type="submission" date="2021-01" db="EMBL/GenBank/DDBJ databases">
        <authorList>
            <person name="Corre E."/>
            <person name="Pelletier E."/>
            <person name="Niang G."/>
            <person name="Scheremetjew M."/>
            <person name="Finn R."/>
            <person name="Kale V."/>
            <person name="Holt S."/>
            <person name="Cochrane G."/>
            <person name="Meng A."/>
            <person name="Brown T."/>
            <person name="Cohen L."/>
        </authorList>
    </citation>
    <scope>NUCLEOTIDE SEQUENCE</scope>
    <source>
        <strain evidence="8">E4-10</strain>
    </source>
</reference>
<dbReference type="InterPro" id="IPR033118">
    <property type="entry name" value="EXPERA"/>
</dbReference>
<organism evidence="10 16">
    <name type="scientific">Cafeteria roenbergensis</name>
    <name type="common">Marine flagellate</name>
    <dbReference type="NCBI Taxonomy" id="33653"/>
    <lineage>
        <taxon>Eukaryota</taxon>
        <taxon>Sar</taxon>
        <taxon>Stramenopiles</taxon>
        <taxon>Bigyra</taxon>
        <taxon>Opalozoa</taxon>
        <taxon>Bicosoecida</taxon>
        <taxon>Cafeteriaceae</taxon>
        <taxon>Cafeteria</taxon>
    </lineage>
</organism>
<feature type="transmembrane region" description="Helical" evidence="6">
    <location>
        <begin position="135"/>
        <end position="154"/>
    </location>
</feature>
<protein>
    <recommendedName>
        <fullName evidence="7">EXPERA domain-containing protein</fullName>
    </recommendedName>
</protein>
<feature type="transmembrane region" description="Helical" evidence="6">
    <location>
        <begin position="166"/>
        <end position="190"/>
    </location>
</feature>
<evidence type="ECO:0000256" key="4">
    <source>
        <dbReference type="ARBA" id="ARBA00023136"/>
    </source>
</evidence>
<dbReference type="OMA" id="IMMEEAY"/>
<keyword evidence="14" id="KW-1185">Reference proteome</keyword>
<name>A0A5A8D150_CAFRO</name>
<evidence type="ECO:0000259" key="7">
    <source>
        <dbReference type="PROSITE" id="PS51751"/>
    </source>
</evidence>
<evidence type="ECO:0000313" key="12">
    <source>
        <dbReference type="EMBL" id="KAA0170227.1"/>
    </source>
</evidence>
<evidence type="ECO:0000313" key="13">
    <source>
        <dbReference type="Proteomes" id="UP000322899"/>
    </source>
</evidence>
<proteinExistence type="predicted"/>
<evidence type="ECO:0000256" key="5">
    <source>
        <dbReference type="PROSITE-ProRule" id="PRU01087"/>
    </source>
</evidence>
<dbReference type="GO" id="GO:0016020">
    <property type="term" value="C:membrane"/>
    <property type="evidence" value="ECO:0007669"/>
    <property type="project" value="UniProtKB-SubCell"/>
</dbReference>
<sequence length="205" mass="22611">MAARAPRPLPIWARPFDLALIGFFLLNFFVITYVVDIEQITAPANPDPDGTRCEALREVVPWGAGGATVFGAWPTYPAWPPSQAVDIIRWYGCNFDPPLIARAAWWRATIWSDSLLFGPFYAWAVWAYWVGNKAARLPTVAWACVIMTNVFVIMMEELDGSTSTAFPVLVSALNAPWFFVPLAAAVRMAVQDNPFGASKPATKTA</sequence>
<dbReference type="EMBL" id="VLTL01000067">
    <property type="protein sequence ID" value="KAA0163324.1"/>
    <property type="molecule type" value="Genomic_DNA"/>
</dbReference>
<dbReference type="Pfam" id="PF05241">
    <property type="entry name" value="EBP"/>
    <property type="match status" value="1"/>
</dbReference>
<dbReference type="Proteomes" id="UP000323011">
    <property type="component" value="Unassembled WGS sequence"/>
</dbReference>
<keyword evidence="2 5" id="KW-0812">Transmembrane</keyword>
<dbReference type="Proteomes" id="UP000324907">
    <property type="component" value="Unassembled WGS sequence"/>
</dbReference>
<evidence type="ECO:0000313" key="8">
    <source>
        <dbReference type="EMBL" id="CAD8557069.1"/>
    </source>
</evidence>
<dbReference type="EMBL" id="HBET01001925">
    <property type="protein sequence ID" value="CAD8557069.1"/>
    <property type="molecule type" value="Transcribed_RNA"/>
</dbReference>
<evidence type="ECO:0000256" key="2">
    <source>
        <dbReference type="ARBA" id="ARBA00022692"/>
    </source>
</evidence>
<dbReference type="EMBL" id="VLTN01000067">
    <property type="protein sequence ID" value="KAA0147411.1"/>
    <property type="molecule type" value="Genomic_DNA"/>
</dbReference>